<feature type="transmembrane region" description="Helical" evidence="1">
    <location>
        <begin position="16"/>
        <end position="33"/>
    </location>
</feature>
<evidence type="ECO:0000313" key="2">
    <source>
        <dbReference type="EMBL" id="MFD1188126.1"/>
    </source>
</evidence>
<evidence type="ECO:0000313" key="3">
    <source>
        <dbReference type="Proteomes" id="UP001597094"/>
    </source>
</evidence>
<name>A0ABW3SVY3_9BACT</name>
<dbReference type="Proteomes" id="UP001597094">
    <property type="component" value="Unassembled WGS sequence"/>
</dbReference>
<keyword evidence="1" id="KW-1133">Transmembrane helix</keyword>
<comment type="caution">
    <text evidence="2">The sequence shown here is derived from an EMBL/GenBank/DDBJ whole genome shotgun (WGS) entry which is preliminary data.</text>
</comment>
<organism evidence="2 3">
    <name type="scientific">Pontibacter rugosus</name>
    <dbReference type="NCBI Taxonomy" id="1745966"/>
    <lineage>
        <taxon>Bacteria</taxon>
        <taxon>Pseudomonadati</taxon>
        <taxon>Bacteroidota</taxon>
        <taxon>Cytophagia</taxon>
        <taxon>Cytophagales</taxon>
        <taxon>Hymenobacteraceae</taxon>
        <taxon>Pontibacter</taxon>
    </lineage>
</organism>
<feature type="non-terminal residue" evidence="2">
    <location>
        <position position="1"/>
    </location>
</feature>
<keyword evidence="1" id="KW-0812">Transmembrane</keyword>
<protein>
    <submittedName>
        <fullName evidence="2">Uncharacterized protein</fullName>
    </submittedName>
</protein>
<evidence type="ECO:0000256" key="1">
    <source>
        <dbReference type="SAM" id="Phobius"/>
    </source>
</evidence>
<dbReference type="EMBL" id="JBHTLD010000217">
    <property type="protein sequence ID" value="MFD1188126.1"/>
    <property type="molecule type" value="Genomic_DNA"/>
</dbReference>
<gene>
    <name evidence="2" type="ORF">ACFQ2O_18080</name>
</gene>
<dbReference type="RefSeq" id="WP_377531135.1">
    <property type="nucleotide sequence ID" value="NZ_JBHTLD010000217.1"/>
</dbReference>
<reference evidence="3" key="1">
    <citation type="journal article" date="2019" name="Int. J. Syst. Evol. Microbiol.">
        <title>The Global Catalogue of Microorganisms (GCM) 10K type strain sequencing project: providing services to taxonomists for standard genome sequencing and annotation.</title>
        <authorList>
            <consortium name="The Broad Institute Genomics Platform"/>
            <consortium name="The Broad Institute Genome Sequencing Center for Infectious Disease"/>
            <person name="Wu L."/>
            <person name="Ma J."/>
        </authorList>
    </citation>
    <scope>NUCLEOTIDE SEQUENCE [LARGE SCALE GENOMIC DNA]</scope>
    <source>
        <strain evidence="3">JCM 31319</strain>
    </source>
</reference>
<keyword evidence="3" id="KW-1185">Reference proteome</keyword>
<proteinExistence type="predicted"/>
<sequence>INQIVSDFNCTDMKRIYIPFLSCLFLIFAFSSCRQDEASPIRNVKAGPTLLRATVGGGSCTSYTYYLENEQKSLGNVYTKQVLVNFAEGLSAEAEADVLAKYDFIKGATGQLHSNSAVLHNIELVDGLGCAEVEEAIYTLSEEPGIAYVAPYFLNADGLLGISNEAIITVDEGADTALEELAAAYKAEVLMSLSGQTYLVRVDKNSQGNALELANFLKDKEGIAHAEPDFVVSLQKP</sequence>
<keyword evidence="1" id="KW-0472">Membrane</keyword>
<accession>A0ABW3SVY3</accession>